<dbReference type="Pfam" id="PF00400">
    <property type="entry name" value="WD40"/>
    <property type="match status" value="7"/>
</dbReference>
<evidence type="ECO:0000256" key="1">
    <source>
        <dbReference type="ARBA" id="ARBA00022574"/>
    </source>
</evidence>
<dbReference type="SMART" id="SM00320">
    <property type="entry name" value="WD40"/>
    <property type="match status" value="8"/>
</dbReference>
<organism evidence="5 6">
    <name type="scientific">Symbiodinium necroappetens</name>
    <dbReference type="NCBI Taxonomy" id="1628268"/>
    <lineage>
        <taxon>Eukaryota</taxon>
        <taxon>Sar</taxon>
        <taxon>Alveolata</taxon>
        <taxon>Dinophyceae</taxon>
        <taxon>Suessiales</taxon>
        <taxon>Symbiodiniaceae</taxon>
        <taxon>Symbiodinium</taxon>
    </lineage>
</organism>
<dbReference type="PRINTS" id="PR00320">
    <property type="entry name" value="GPROTEINBRPT"/>
</dbReference>
<dbReference type="AlphaFoldDB" id="A0A812ZTZ8"/>
<keyword evidence="1 3" id="KW-0853">WD repeat</keyword>
<dbReference type="SUPFAM" id="SSF50978">
    <property type="entry name" value="WD40 repeat-like"/>
    <property type="match status" value="1"/>
</dbReference>
<dbReference type="OrthoDB" id="10261640at2759"/>
<dbReference type="PROSITE" id="PS50082">
    <property type="entry name" value="WD_REPEATS_2"/>
    <property type="match status" value="5"/>
</dbReference>
<protein>
    <recommendedName>
        <fullName evidence="7">Angio-associated migratory cell protein</fullName>
    </recommendedName>
</protein>
<dbReference type="InterPro" id="IPR015943">
    <property type="entry name" value="WD40/YVTN_repeat-like_dom_sf"/>
</dbReference>
<gene>
    <name evidence="5" type="ORF">SNEC2469_LOCUS25449</name>
</gene>
<dbReference type="InterPro" id="IPR020472">
    <property type="entry name" value="WD40_PAC1"/>
</dbReference>
<evidence type="ECO:0008006" key="7">
    <source>
        <dbReference type="Google" id="ProtNLM"/>
    </source>
</evidence>
<feature type="repeat" description="WD" evidence="3">
    <location>
        <begin position="216"/>
        <end position="257"/>
    </location>
</feature>
<evidence type="ECO:0000256" key="3">
    <source>
        <dbReference type="PROSITE-ProRule" id="PRU00221"/>
    </source>
</evidence>
<dbReference type="PROSITE" id="PS50294">
    <property type="entry name" value="WD_REPEATS_REGION"/>
    <property type="match status" value="3"/>
</dbReference>
<dbReference type="PANTHER" id="PTHR19857:SF8">
    <property type="entry name" value="ANGIO-ASSOCIATED MIGRATORY CELL PROTEIN"/>
    <property type="match status" value="1"/>
</dbReference>
<evidence type="ECO:0000313" key="6">
    <source>
        <dbReference type="Proteomes" id="UP000601435"/>
    </source>
</evidence>
<feature type="compositionally biased region" description="Polar residues" evidence="4">
    <location>
        <begin position="482"/>
        <end position="492"/>
    </location>
</feature>
<dbReference type="InterPro" id="IPR001680">
    <property type="entry name" value="WD40_rpt"/>
</dbReference>
<dbReference type="PANTHER" id="PTHR19857">
    <property type="entry name" value="MITOCHONDRIAL DIVISION PROTEIN 1-RELATED"/>
    <property type="match status" value="1"/>
</dbReference>
<dbReference type="Proteomes" id="UP000601435">
    <property type="component" value="Unassembled WGS sequence"/>
</dbReference>
<evidence type="ECO:0000256" key="4">
    <source>
        <dbReference type="SAM" id="MobiDB-lite"/>
    </source>
</evidence>
<feature type="repeat" description="WD" evidence="3">
    <location>
        <begin position="259"/>
        <end position="300"/>
    </location>
</feature>
<dbReference type="CDD" id="cd00200">
    <property type="entry name" value="WD40"/>
    <property type="match status" value="1"/>
</dbReference>
<keyword evidence="6" id="KW-1185">Reference proteome</keyword>
<feature type="region of interest" description="Disordered" evidence="4">
    <location>
        <begin position="466"/>
        <end position="512"/>
    </location>
</feature>
<dbReference type="EMBL" id="CAJNJA010050220">
    <property type="protein sequence ID" value="CAE7840467.1"/>
    <property type="molecule type" value="Genomic_DNA"/>
</dbReference>
<keyword evidence="2" id="KW-0677">Repeat</keyword>
<dbReference type="InterPro" id="IPR036322">
    <property type="entry name" value="WD40_repeat_dom_sf"/>
</dbReference>
<dbReference type="PROSITE" id="PS00678">
    <property type="entry name" value="WD_REPEATS_1"/>
    <property type="match status" value="1"/>
</dbReference>
<comment type="caution">
    <text evidence="5">The sequence shown here is derived from an EMBL/GenBank/DDBJ whole genome shotgun (WGS) entry which is preliminary data.</text>
</comment>
<evidence type="ECO:0000313" key="5">
    <source>
        <dbReference type="EMBL" id="CAE7840467.1"/>
    </source>
</evidence>
<proteinExistence type="predicted"/>
<reference evidence="5" key="1">
    <citation type="submission" date="2021-02" db="EMBL/GenBank/DDBJ databases">
        <authorList>
            <person name="Dougan E. K."/>
            <person name="Rhodes N."/>
            <person name="Thang M."/>
            <person name="Chan C."/>
        </authorList>
    </citation>
    <scope>NUCLEOTIDE SEQUENCE</scope>
</reference>
<evidence type="ECO:0000256" key="2">
    <source>
        <dbReference type="ARBA" id="ARBA00022737"/>
    </source>
</evidence>
<name>A0A812ZTZ8_9DINO</name>
<dbReference type="InterPro" id="IPR019775">
    <property type="entry name" value="WD40_repeat_CS"/>
</dbReference>
<feature type="repeat" description="WD" evidence="3">
    <location>
        <begin position="301"/>
        <end position="346"/>
    </location>
</feature>
<dbReference type="InterPro" id="IPR051179">
    <property type="entry name" value="WD_repeat_multifunction"/>
</dbReference>
<sequence length="512" mass="53895">MAQEQGRGDEAMEVVGWDGGAEGQELDTEFQTGDCLEVEFEDDEAPDDDGVDDMGDEEVGVIPESEIYSDEEVGATTDDALAKVVHEDSVLSVAICPTDRSILLTGGQDDSAVLWSIEEKDGSLRCSQRCRLQGHTDSVVEVAFSTDGAYAATASYDGTVRIWNSGDGSLVQHLEGPSKEIEWILWHPKGHAILAGSNDTMAWMWWAPSGKVMQIFAGHAAGVTCGCWGLGGKVVVTGSEDHGVIVWNPRAGTPQHHIREVHESSIISICSHPESPIVVTGAEDATAKILQIETGKVLEPLPGHIDSVEAVAFSNAPPKSTLLLATGSMDGTVQIWDAKSMDLRCTIKDHFEKGGIVKLKWLPGSTFGNWFCTCSTDKTLRLFNGLSGDCQRTLQGHSETVLGLDLSLGEVNGKPQLVVASASEDRSSRIFVVALWTAGAEVATCGVSPTGGYSLPGLPTASYGLPSPALQATGAGLEAPKETSQQTATPTASPGEPATPAGPGLSPSSMPV</sequence>
<feature type="repeat" description="WD" evidence="3">
    <location>
        <begin position="132"/>
        <end position="173"/>
    </location>
</feature>
<accession>A0A812ZTZ8</accession>
<dbReference type="Gene3D" id="2.130.10.10">
    <property type="entry name" value="YVTN repeat-like/Quinoprotein amine dehydrogenase"/>
    <property type="match status" value="1"/>
</dbReference>
<feature type="repeat" description="WD" evidence="3">
    <location>
        <begin position="83"/>
        <end position="125"/>
    </location>
</feature>